<dbReference type="InterPro" id="IPR029063">
    <property type="entry name" value="SAM-dependent_MTases_sf"/>
</dbReference>
<dbReference type="Pfam" id="PF01269">
    <property type="entry name" value="Fibrillarin"/>
    <property type="match status" value="1"/>
</dbReference>
<accession>A0A2G2XCE9</accession>
<reference evidence="7" key="2">
    <citation type="journal article" date="2017" name="J. Anim. Genet.">
        <title>Multiple reference genome sequences of hot pepper reveal the massive evolution of plant disease resistance genes by retroduplication.</title>
        <authorList>
            <person name="Kim S."/>
            <person name="Park J."/>
            <person name="Yeom S.-I."/>
            <person name="Kim Y.-M."/>
            <person name="Seo E."/>
            <person name="Kim K.-T."/>
            <person name="Kim M.-S."/>
            <person name="Lee J.M."/>
            <person name="Cheong K."/>
            <person name="Shin H.-S."/>
            <person name="Kim S.-B."/>
            <person name="Han K."/>
            <person name="Lee J."/>
            <person name="Park M."/>
            <person name="Lee H.-A."/>
            <person name="Lee H.-Y."/>
            <person name="Lee Y."/>
            <person name="Oh S."/>
            <person name="Lee J.H."/>
            <person name="Choi E."/>
            <person name="Choi E."/>
            <person name="Lee S.E."/>
            <person name="Jeon J."/>
            <person name="Kim H."/>
            <person name="Choi G."/>
            <person name="Song H."/>
            <person name="Lee J."/>
            <person name="Lee S.-C."/>
            <person name="Kwon J.-K."/>
            <person name="Lee H.-Y."/>
            <person name="Koo N."/>
            <person name="Hong Y."/>
            <person name="Kim R.W."/>
            <person name="Kang W.-H."/>
            <person name="Huh J.H."/>
            <person name="Kang B.-C."/>
            <person name="Yang T.-J."/>
            <person name="Lee Y.-H."/>
            <person name="Bennetzen J.L."/>
            <person name="Choi D."/>
        </authorList>
    </citation>
    <scope>NUCLEOTIDE SEQUENCE [LARGE SCALE GENOMIC DNA]</scope>
    <source>
        <strain evidence="7">cv. PBC81</strain>
    </source>
</reference>
<dbReference type="GO" id="GO:0031428">
    <property type="term" value="C:box C/D methylation guide snoRNP complex"/>
    <property type="evidence" value="ECO:0007669"/>
    <property type="project" value="TreeGrafter"/>
</dbReference>
<dbReference type="InterPro" id="IPR020813">
    <property type="entry name" value="Fibrillarin_CS"/>
</dbReference>
<evidence type="ECO:0000256" key="2">
    <source>
        <dbReference type="ARBA" id="ARBA00022552"/>
    </source>
</evidence>
<dbReference type="GO" id="GO:0032040">
    <property type="term" value="C:small-subunit processome"/>
    <property type="evidence" value="ECO:0007669"/>
    <property type="project" value="TreeGrafter"/>
</dbReference>
<dbReference type="SMART" id="SM01206">
    <property type="entry name" value="Fibrillarin"/>
    <property type="match status" value="1"/>
</dbReference>
<comment type="similarity">
    <text evidence="1">Belongs to the methyltransferase superfamily. Fibrillarin family.</text>
</comment>
<evidence type="ECO:0000256" key="1">
    <source>
        <dbReference type="ARBA" id="ARBA00010632"/>
    </source>
</evidence>
<dbReference type="GO" id="GO:0003723">
    <property type="term" value="F:RNA binding"/>
    <property type="evidence" value="ECO:0007669"/>
    <property type="project" value="UniProtKB-KW"/>
</dbReference>
<dbReference type="PRINTS" id="PR00052">
    <property type="entry name" value="FIBRILLARIN"/>
</dbReference>
<organism evidence="6 7">
    <name type="scientific">Capsicum baccatum</name>
    <name type="common">Peruvian pepper</name>
    <dbReference type="NCBI Taxonomy" id="33114"/>
    <lineage>
        <taxon>Eukaryota</taxon>
        <taxon>Viridiplantae</taxon>
        <taxon>Streptophyta</taxon>
        <taxon>Embryophyta</taxon>
        <taxon>Tracheophyta</taxon>
        <taxon>Spermatophyta</taxon>
        <taxon>Magnoliopsida</taxon>
        <taxon>eudicotyledons</taxon>
        <taxon>Gunneridae</taxon>
        <taxon>Pentapetalae</taxon>
        <taxon>asterids</taxon>
        <taxon>lamiids</taxon>
        <taxon>Solanales</taxon>
        <taxon>Solanaceae</taxon>
        <taxon>Solanoideae</taxon>
        <taxon>Capsiceae</taxon>
        <taxon>Capsicum</taxon>
    </lineage>
</organism>
<evidence type="ECO:0000313" key="7">
    <source>
        <dbReference type="Proteomes" id="UP000224567"/>
    </source>
</evidence>
<evidence type="ECO:0000256" key="4">
    <source>
        <dbReference type="ARBA" id="ARBA00022679"/>
    </source>
</evidence>
<dbReference type="GO" id="GO:1990259">
    <property type="term" value="F:histone H2AQ104 methyltransferase activity"/>
    <property type="evidence" value="ECO:0007669"/>
    <property type="project" value="TreeGrafter"/>
</dbReference>
<dbReference type="GO" id="GO:0000494">
    <property type="term" value="P:box C/D sno(s)RNA 3'-end processing"/>
    <property type="evidence" value="ECO:0007669"/>
    <property type="project" value="TreeGrafter"/>
</dbReference>
<evidence type="ECO:0000313" key="6">
    <source>
        <dbReference type="EMBL" id="PHT55182.1"/>
    </source>
</evidence>
<evidence type="ECO:0000256" key="5">
    <source>
        <dbReference type="ARBA" id="ARBA00022884"/>
    </source>
</evidence>
<keyword evidence="4" id="KW-0808">Transferase</keyword>
<evidence type="ECO:0000256" key="3">
    <source>
        <dbReference type="ARBA" id="ARBA00022603"/>
    </source>
</evidence>
<dbReference type="SUPFAM" id="SSF53335">
    <property type="entry name" value="S-adenosyl-L-methionine-dependent methyltransferases"/>
    <property type="match status" value="1"/>
</dbReference>
<reference evidence="6 7" key="1">
    <citation type="journal article" date="2017" name="Genome Biol.">
        <title>New reference genome sequences of hot pepper reveal the massive evolution of plant disease-resistance genes by retroduplication.</title>
        <authorList>
            <person name="Kim S."/>
            <person name="Park J."/>
            <person name="Yeom S.I."/>
            <person name="Kim Y.M."/>
            <person name="Seo E."/>
            <person name="Kim K.T."/>
            <person name="Kim M.S."/>
            <person name="Lee J.M."/>
            <person name="Cheong K."/>
            <person name="Shin H.S."/>
            <person name="Kim S.B."/>
            <person name="Han K."/>
            <person name="Lee J."/>
            <person name="Park M."/>
            <person name="Lee H.A."/>
            <person name="Lee H.Y."/>
            <person name="Lee Y."/>
            <person name="Oh S."/>
            <person name="Lee J.H."/>
            <person name="Choi E."/>
            <person name="Choi E."/>
            <person name="Lee S.E."/>
            <person name="Jeon J."/>
            <person name="Kim H."/>
            <person name="Choi G."/>
            <person name="Song H."/>
            <person name="Lee J."/>
            <person name="Lee S.C."/>
            <person name="Kwon J.K."/>
            <person name="Lee H.Y."/>
            <person name="Koo N."/>
            <person name="Hong Y."/>
            <person name="Kim R.W."/>
            <person name="Kang W.H."/>
            <person name="Huh J.H."/>
            <person name="Kang B.C."/>
            <person name="Yang T.J."/>
            <person name="Lee Y.H."/>
            <person name="Bennetzen J.L."/>
            <person name="Choi D."/>
        </authorList>
    </citation>
    <scope>NUCLEOTIDE SEQUENCE [LARGE SCALE GENOMIC DNA]</scope>
    <source>
        <strain evidence="7">cv. PBC81</strain>
    </source>
</reference>
<dbReference type="PANTHER" id="PTHR10335">
    <property type="entry name" value="RRNA 2-O-METHYLTRANSFERASE FIBRILLARIN"/>
    <property type="match status" value="1"/>
</dbReference>
<gene>
    <name evidence="6" type="ORF">CQW23_03668</name>
</gene>
<sequence>MRAIDNTGAPIDFKSWVRLWSPGNPSTMRRESPLRIPLLNCFLKKPLRHLDPLKINYNLNYGPKVEYRVWNPFRSKVAAAVLGGVDAIWIKPGTHVLYLGAALGTTVSHVSDIVGPQGVVYAVEFSHRSGRDLVNMAKKRTNIIPIIEDARHPAKYRMLVGMWM</sequence>
<dbReference type="AlphaFoldDB" id="A0A2G2XCE9"/>
<keyword evidence="2" id="KW-0698">rRNA processing</keyword>
<proteinExistence type="inferred from homology"/>
<name>A0A2G2XCE9_CAPBA</name>
<dbReference type="InterPro" id="IPR000692">
    <property type="entry name" value="Fibrillarin"/>
</dbReference>
<comment type="caution">
    <text evidence="6">The sequence shown here is derived from an EMBL/GenBank/DDBJ whole genome shotgun (WGS) entry which is preliminary data.</text>
</comment>
<dbReference type="STRING" id="33114.A0A2G2XCE9"/>
<protein>
    <submittedName>
        <fullName evidence="6">rRNA 2'-O-methyltransferase fibrillarin</fullName>
    </submittedName>
</protein>
<dbReference type="Gene3D" id="3.40.50.150">
    <property type="entry name" value="Vaccinia Virus protein VP39"/>
    <property type="match status" value="1"/>
</dbReference>
<keyword evidence="5" id="KW-0694">RNA-binding</keyword>
<dbReference type="EMBL" id="MLFT02000002">
    <property type="protein sequence ID" value="PHT55182.1"/>
    <property type="molecule type" value="Genomic_DNA"/>
</dbReference>
<dbReference type="GO" id="GO:0008649">
    <property type="term" value="F:rRNA methyltransferase activity"/>
    <property type="evidence" value="ECO:0007669"/>
    <property type="project" value="TreeGrafter"/>
</dbReference>
<dbReference type="PROSITE" id="PS00566">
    <property type="entry name" value="FIBRILLARIN"/>
    <property type="match status" value="1"/>
</dbReference>
<dbReference type="OrthoDB" id="1859733at2759"/>
<dbReference type="NCBIfam" id="NF003276">
    <property type="entry name" value="PRK04266.1-2"/>
    <property type="match status" value="1"/>
</dbReference>
<keyword evidence="3" id="KW-0489">Methyltransferase</keyword>
<dbReference type="Proteomes" id="UP000224567">
    <property type="component" value="Unassembled WGS sequence"/>
</dbReference>
<keyword evidence="7" id="KW-1185">Reference proteome</keyword>
<dbReference type="PANTHER" id="PTHR10335:SF0">
    <property type="entry name" value="RRNA 2'-O-METHYLTRANSFERASE FIBRILLARIN 1-RELATED"/>
    <property type="match status" value="1"/>
</dbReference>